<organism evidence="1">
    <name type="scientific">marine sediment metagenome</name>
    <dbReference type="NCBI Taxonomy" id="412755"/>
    <lineage>
        <taxon>unclassified sequences</taxon>
        <taxon>metagenomes</taxon>
        <taxon>ecological metagenomes</taxon>
    </lineage>
</organism>
<sequence>MMSNIDYLKECNMLENFLPAMGHGVERRKGTFLDMNTLIEPEVWIEYQRADMSKDSFARRSLADAIHRYDIMPDGLYVRTRQDGHDSVWEYLA</sequence>
<comment type="caution">
    <text evidence="1">The sequence shown here is derived from an EMBL/GenBank/DDBJ whole genome shotgun (WGS) entry which is preliminary data.</text>
</comment>
<dbReference type="AlphaFoldDB" id="A0A0F9KVU1"/>
<evidence type="ECO:0000313" key="1">
    <source>
        <dbReference type="EMBL" id="KKM26223.1"/>
    </source>
</evidence>
<proteinExistence type="predicted"/>
<accession>A0A0F9KVU1</accession>
<reference evidence="1" key="1">
    <citation type="journal article" date="2015" name="Nature">
        <title>Complex archaea that bridge the gap between prokaryotes and eukaryotes.</title>
        <authorList>
            <person name="Spang A."/>
            <person name="Saw J.H."/>
            <person name="Jorgensen S.L."/>
            <person name="Zaremba-Niedzwiedzka K."/>
            <person name="Martijn J."/>
            <person name="Lind A.E."/>
            <person name="van Eijk R."/>
            <person name="Schleper C."/>
            <person name="Guy L."/>
            <person name="Ettema T.J."/>
        </authorList>
    </citation>
    <scope>NUCLEOTIDE SEQUENCE</scope>
</reference>
<dbReference type="EMBL" id="LAZR01012554">
    <property type="protein sequence ID" value="KKM26223.1"/>
    <property type="molecule type" value="Genomic_DNA"/>
</dbReference>
<protein>
    <submittedName>
        <fullName evidence="1">Uncharacterized protein</fullName>
    </submittedName>
</protein>
<name>A0A0F9KVU1_9ZZZZ</name>
<gene>
    <name evidence="1" type="ORF">LCGC14_1586910</name>
</gene>